<reference evidence="1 2" key="1">
    <citation type="submission" date="2019-10" db="EMBL/GenBank/DDBJ databases">
        <title>Alkalibaculum tamaniensis sp.nov., a new alkaliphilic acetogen, isolated on methoxylated aromatics from a mud volcano.</title>
        <authorList>
            <person name="Khomyakova M.A."/>
            <person name="Merkel A.Y."/>
            <person name="Bonch-Osmolovskaya E.A."/>
            <person name="Slobodkin A.I."/>
        </authorList>
    </citation>
    <scope>NUCLEOTIDE SEQUENCE [LARGE SCALE GENOMIC DNA]</scope>
    <source>
        <strain evidence="1 2">M08DMB</strain>
    </source>
</reference>
<dbReference type="EMBL" id="WHNX01000015">
    <property type="protein sequence ID" value="MPW26234.1"/>
    <property type="molecule type" value="Genomic_DNA"/>
</dbReference>
<name>A0A6A7K9X2_9FIRM</name>
<dbReference type="AlphaFoldDB" id="A0A6A7K9X2"/>
<gene>
    <name evidence="1" type="ORF">GC105_10585</name>
</gene>
<evidence type="ECO:0000313" key="2">
    <source>
        <dbReference type="Proteomes" id="UP000440004"/>
    </source>
</evidence>
<dbReference type="RefSeq" id="WP_152804544.1">
    <property type="nucleotide sequence ID" value="NZ_WHNX01000015.1"/>
</dbReference>
<protein>
    <submittedName>
        <fullName evidence="1">Uncharacterized protein</fullName>
    </submittedName>
</protein>
<sequence>MQAVHENDLNFAAFALAIFKPLTPEQAFESLESGKVYNYVSLSDDDFEEILKMRSQGEKWKDINSMYGVSNESSMLHRIKRYKEKKSSQLELNRTTKNIT</sequence>
<accession>A0A6A7K9X2</accession>
<organism evidence="1 2">
    <name type="scientific">Alkalibaculum sporogenes</name>
    <dbReference type="NCBI Taxonomy" id="2655001"/>
    <lineage>
        <taxon>Bacteria</taxon>
        <taxon>Bacillati</taxon>
        <taxon>Bacillota</taxon>
        <taxon>Clostridia</taxon>
        <taxon>Eubacteriales</taxon>
        <taxon>Eubacteriaceae</taxon>
        <taxon>Alkalibaculum</taxon>
    </lineage>
</organism>
<dbReference type="Proteomes" id="UP000440004">
    <property type="component" value="Unassembled WGS sequence"/>
</dbReference>
<keyword evidence="2" id="KW-1185">Reference proteome</keyword>
<comment type="caution">
    <text evidence="1">The sequence shown here is derived from an EMBL/GenBank/DDBJ whole genome shotgun (WGS) entry which is preliminary data.</text>
</comment>
<proteinExistence type="predicted"/>
<evidence type="ECO:0000313" key="1">
    <source>
        <dbReference type="EMBL" id="MPW26234.1"/>
    </source>
</evidence>